<feature type="transmembrane region" description="Helical" evidence="1">
    <location>
        <begin position="27"/>
        <end position="48"/>
    </location>
</feature>
<dbReference type="Pfam" id="PF07284">
    <property type="entry name" value="BCHF"/>
    <property type="match status" value="1"/>
</dbReference>
<evidence type="ECO:0000313" key="2">
    <source>
        <dbReference type="EMBL" id="MFC6389792.1"/>
    </source>
</evidence>
<dbReference type="InterPro" id="IPR009905">
    <property type="entry name" value="BCHF"/>
</dbReference>
<dbReference type="RefSeq" id="WP_192283065.1">
    <property type="nucleotide sequence ID" value="NZ_JBHSTT010000033.1"/>
</dbReference>
<keyword evidence="3" id="KW-1185">Reference proteome</keyword>
<evidence type="ECO:0000256" key="1">
    <source>
        <dbReference type="SAM" id="Phobius"/>
    </source>
</evidence>
<reference evidence="3" key="1">
    <citation type="journal article" date="2019" name="Int. J. Syst. Evol. Microbiol.">
        <title>The Global Catalogue of Microorganisms (GCM) 10K type strain sequencing project: providing services to taxonomists for standard genome sequencing and annotation.</title>
        <authorList>
            <consortium name="The Broad Institute Genomics Platform"/>
            <consortium name="The Broad Institute Genome Sequencing Center for Infectious Disease"/>
            <person name="Wu L."/>
            <person name="Ma J."/>
        </authorList>
    </citation>
    <scope>NUCLEOTIDE SEQUENCE [LARGE SCALE GENOMIC DNA]</scope>
    <source>
        <strain evidence="3">CCUG 36916</strain>
    </source>
</reference>
<feature type="transmembrane region" description="Helical" evidence="1">
    <location>
        <begin position="101"/>
        <end position="120"/>
    </location>
</feature>
<evidence type="ECO:0000313" key="3">
    <source>
        <dbReference type="Proteomes" id="UP001596237"/>
    </source>
</evidence>
<sequence>MRRRQGRHQPLYTSAERRRRNASPWTLVQGILAPLQFAVFLVSLGLVLHTLATGQGAEAANASVVVKTLVLYAIMVTGSIWEKAVFGRYLFAPAFFWEDVFSMLVLALHTAYLAALGFGLLRTQGLLVLALAAYATYLVNAGQFLLKLRAARLEAPAPVVLAGEGAR</sequence>
<feature type="transmembrane region" description="Helical" evidence="1">
    <location>
        <begin position="126"/>
        <end position="146"/>
    </location>
</feature>
<keyword evidence="1" id="KW-0472">Membrane</keyword>
<organism evidence="2 3">
    <name type="scientific">Methylorubrum zatmanii</name>
    <dbReference type="NCBI Taxonomy" id="29429"/>
    <lineage>
        <taxon>Bacteria</taxon>
        <taxon>Pseudomonadati</taxon>
        <taxon>Pseudomonadota</taxon>
        <taxon>Alphaproteobacteria</taxon>
        <taxon>Hyphomicrobiales</taxon>
        <taxon>Methylobacteriaceae</taxon>
        <taxon>Methylorubrum</taxon>
    </lineage>
</organism>
<keyword evidence="1" id="KW-0812">Transmembrane</keyword>
<keyword evidence="1" id="KW-1133">Transmembrane helix</keyword>
<dbReference type="EMBL" id="JBHSTT010000033">
    <property type="protein sequence ID" value="MFC6389792.1"/>
    <property type="molecule type" value="Genomic_DNA"/>
</dbReference>
<name>A0ABW1WQU4_9HYPH</name>
<protein>
    <submittedName>
        <fullName evidence="2">2-vinyl bacteriochlorophyllide hydratase</fullName>
    </submittedName>
</protein>
<feature type="transmembrane region" description="Helical" evidence="1">
    <location>
        <begin position="60"/>
        <end position="81"/>
    </location>
</feature>
<comment type="caution">
    <text evidence="2">The sequence shown here is derived from an EMBL/GenBank/DDBJ whole genome shotgun (WGS) entry which is preliminary data.</text>
</comment>
<accession>A0ABW1WQU4</accession>
<gene>
    <name evidence="2" type="primary">bchF</name>
    <name evidence="2" type="ORF">ACFQDP_10645</name>
</gene>
<dbReference type="NCBIfam" id="TIGR02020">
    <property type="entry name" value="BchF"/>
    <property type="match status" value="1"/>
</dbReference>
<proteinExistence type="predicted"/>
<dbReference type="Proteomes" id="UP001596237">
    <property type="component" value="Unassembled WGS sequence"/>
</dbReference>